<name>A0A843VM66_COLES</name>
<evidence type="ECO:0000256" key="1">
    <source>
        <dbReference type="SAM" id="MobiDB-lite"/>
    </source>
</evidence>
<evidence type="ECO:0000313" key="3">
    <source>
        <dbReference type="Proteomes" id="UP000652761"/>
    </source>
</evidence>
<keyword evidence="3" id="KW-1185">Reference proteome</keyword>
<feature type="compositionally biased region" description="Gly residues" evidence="1">
    <location>
        <begin position="1"/>
        <end position="15"/>
    </location>
</feature>
<evidence type="ECO:0000313" key="2">
    <source>
        <dbReference type="EMBL" id="MQM00053.1"/>
    </source>
</evidence>
<dbReference type="Proteomes" id="UP000652761">
    <property type="component" value="Unassembled WGS sequence"/>
</dbReference>
<dbReference type="AlphaFoldDB" id="A0A843VM66"/>
<gene>
    <name evidence="2" type="ORF">Taro_032786</name>
</gene>
<feature type="region of interest" description="Disordered" evidence="1">
    <location>
        <begin position="1"/>
        <end position="20"/>
    </location>
</feature>
<organism evidence="2 3">
    <name type="scientific">Colocasia esculenta</name>
    <name type="common">Wild taro</name>
    <name type="synonym">Arum esculentum</name>
    <dbReference type="NCBI Taxonomy" id="4460"/>
    <lineage>
        <taxon>Eukaryota</taxon>
        <taxon>Viridiplantae</taxon>
        <taxon>Streptophyta</taxon>
        <taxon>Embryophyta</taxon>
        <taxon>Tracheophyta</taxon>
        <taxon>Spermatophyta</taxon>
        <taxon>Magnoliopsida</taxon>
        <taxon>Liliopsida</taxon>
        <taxon>Araceae</taxon>
        <taxon>Aroideae</taxon>
        <taxon>Colocasieae</taxon>
        <taxon>Colocasia</taxon>
    </lineage>
</organism>
<reference evidence="2" key="1">
    <citation type="submission" date="2017-07" db="EMBL/GenBank/DDBJ databases">
        <title>Taro Niue Genome Assembly and Annotation.</title>
        <authorList>
            <person name="Atibalentja N."/>
            <person name="Keating K."/>
            <person name="Fields C.J."/>
        </authorList>
    </citation>
    <scope>NUCLEOTIDE SEQUENCE</scope>
    <source>
        <strain evidence="2">Niue_2</strain>
        <tissue evidence="2">Leaf</tissue>
    </source>
</reference>
<protein>
    <submittedName>
        <fullName evidence="2">Uncharacterized protein</fullName>
    </submittedName>
</protein>
<sequence length="88" mass="9511">MGTTGGTSTPGGGGVVPLVLPPSQSSVPPLLAVPFLNCNNKPVQQKPGAYPEVYKERELHCWWWRRPCPATVRLGTGRRTESLLLSLT</sequence>
<comment type="caution">
    <text evidence="2">The sequence shown here is derived from an EMBL/GenBank/DDBJ whole genome shotgun (WGS) entry which is preliminary data.</text>
</comment>
<accession>A0A843VM66</accession>
<dbReference type="EMBL" id="NMUH01002449">
    <property type="protein sequence ID" value="MQM00053.1"/>
    <property type="molecule type" value="Genomic_DNA"/>
</dbReference>
<proteinExistence type="predicted"/>